<comment type="caution">
    <text evidence="1">The sequence shown here is derived from an EMBL/GenBank/DDBJ whole genome shotgun (WGS) entry which is preliminary data.</text>
</comment>
<evidence type="ECO:0000313" key="1">
    <source>
        <dbReference type="EMBL" id="CAD5218397.1"/>
    </source>
</evidence>
<accession>A0A811KT00</accession>
<dbReference type="AlphaFoldDB" id="A0A811KT00"/>
<gene>
    <name evidence="1" type="ORF">BOKJ2_LOCUS7607</name>
</gene>
<sequence length="138" mass="15989">MIIAYWILKASVDLLRRSVRKNLGPIEDSEGSEKITLISSRILMPNNDGCSKKMATRWLLKPQVRLDWILEHQKTIEEPGMITHYHRHSSLEVEMITVNVLFHLIKVEITRFLVIESVVLMANSLSSLELDINQSYYP</sequence>
<reference evidence="1" key="1">
    <citation type="submission" date="2020-09" db="EMBL/GenBank/DDBJ databases">
        <authorList>
            <person name="Kikuchi T."/>
        </authorList>
    </citation>
    <scope>NUCLEOTIDE SEQUENCE</scope>
    <source>
        <strain evidence="1">SH1</strain>
    </source>
</reference>
<dbReference type="Proteomes" id="UP000783686">
    <property type="component" value="Unassembled WGS sequence"/>
</dbReference>
<evidence type="ECO:0000313" key="2">
    <source>
        <dbReference type="Proteomes" id="UP000614601"/>
    </source>
</evidence>
<dbReference type="Proteomes" id="UP000614601">
    <property type="component" value="Unassembled WGS sequence"/>
</dbReference>
<proteinExistence type="predicted"/>
<keyword evidence="2" id="KW-1185">Reference proteome</keyword>
<name>A0A811KT00_9BILA</name>
<organism evidence="1 2">
    <name type="scientific">Bursaphelenchus okinawaensis</name>
    <dbReference type="NCBI Taxonomy" id="465554"/>
    <lineage>
        <taxon>Eukaryota</taxon>
        <taxon>Metazoa</taxon>
        <taxon>Ecdysozoa</taxon>
        <taxon>Nematoda</taxon>
        <taxon>Chromadorea</taxon>
        <taxon>Rhabditida</taxon>
        <taxon>Tylenchina</taxon>
        <taxon>Tylenchomorpha</taxon>
        <taxon>Aphelenchoidea</taxon>
        <taxon>Aphelenchoididae</taxon>
        <taxon>Bursaphelenchus</taxon>
    </lineage>
</organism>
<dbReference type="EMBL" id="CAJFDH010000004">
    <property type="protein sequence ID" value="CAD5218397.1"/>
    <property type="molecule type" value="Genomic_DNA"/>
</dbReference>
<dbReference type="EMBL" id="CAJFCW020000004">
    <property type="protein sequence ID" value="CAG9110322.1"/>
    <property type="molecule type" value="Genomic_DNA"/>
</dbReference>
<protein>
    <submittedName>
        <fullName evidence="1">Uncharacterized protein</fullName>
    </submittedName>
</protein>